<comment type="caution">
    <text evidence="1">The sequence shown here is derived from an EMBL/GenBank/DDBJ whole genome shotgun (WGS) entry which is preliminary data.</text>
</comment>
<dbReference type="EMBL" id="JAPWTJ010000099">
    <property type="protein sequence ID" value="KAJ8982956.1"/>
    <property type="molecule type" value="Genomic_DNA"/>
</dbReference>
<dbReference type="Proteomes" id="UP001162164">
    <property type="component" value="Unassembled WGS sequence"/>
</dbReference>
<sequence>MLPGLDPGAPENSAPMFMNSIFETVFLGHRVFYVCYGYKIVDGQSFFEDFAFAGAAPFLNRHICSDHFKNTDLLDPNDPNSGLLPQAVPNLNFIVFKTEVKEEPLDTGYDDSLAKTLISDPELISEIKLEKLENDNCDELNTNFSFSSNDESCNDLLRVKLDGGIEVYKETEEDKQLSNEFFRKYENAVTCRWRTKTQHHPDGDKATR</sequence>
<organism evidence="1 2">
    <name type="scientific">Molorchus minor</name>
    <dbReference type="NCBI Taxonomy" id="1323400"/>
    <lineage>
        <taxon>Eukaryota</taxon>
        <taxon>Metazoa</taxon>
        <taxon>Ecdysozoa</taxon>
        <taxon>Arthropoda</taxon>
        <taxon>Hexapoda</taxon>
        <taxon>Insecta</taxon>
        <taxon>Pterygota</taxon>
        <taxon>Neoptera</taxon>
        <taxon>Endopterygota</taxon>
        <taxon>Coleoptera</taxon>
        <taxon>Polyphaga</taxon>
        <taxon>Cucujiformia</taxon>
        <taxon>Chrysomeloidea</taxon>
        <taxon>Cerambycidae</taxon>
        <taxon>Lamiinae</taxon>
        <taxon>Monochamini</taxon>
        <taxon>Molorchus</taxon>
    </lineage>
</organism>
<reference evidence="1" key="1">
    <citation type="journal article" date="2023" name="Insect Mol. Biol.">
        <title>Genome sequencing provides insights into the evolution of gene families encoding plant cell wall-degrading enzymes in longhorned beetles.</title>
        <authorList>
            <person name="Shin N.R."/>
            <person name="Okamura Y."/>
            <person name="Kirsch R."/>
            <person name="Pauchet Y."/>
        </authorList>
    </citation>
    <scope>NUCLEOTIDE SEQUENCE</scope>
    <source>
        <strain evidence="1">MMC_N1</strain>
    </source>
</reference>
<accession>A0ABQ9JX93</accession>
<keyword evidence="2" id="KW-1185">Reference proteome</keyword>
<evidence type="ECO:0000313" key="1">
    <source>
        <dbReference type="EMBL" id="KAJ8982956.1"/>
    </source>
</evidence>
<gene>
    <name evidence="1" type="ORF">NQ317_005273</name>
</gene>
<evidence type="ECO:0000313" key="2">
    <source>
        <dbReference type="Proteomes" id="UP001162164"/>
    </source>
</evidence>
<name>A0ABQ9JX93_9CUCU</name>
<protein>
    <submittedName>
        <fullName evidence="1">Uncharacterized protein</fullName>
    </submittedName>
</protein>
<proteinExistence type="predicted"/>